<protein>
    <submittedName>
        <fullName evidence="2">Uncharacterized protein</fullName>
    </submittedName>
</protein>
<feature type="region of interest" description="Disordered" evidence="1">
    <location>
        <begin position="1"/>
        <end position="83"/>
    </location>
</feature>
<dbReference type="PANTHER" id="PTHR37538">
    <property type="entry name" value="BTB DOMAIN-CONTAINING PROTEIN"/>
    <property type="match status" value="1"/>
</dbReference>
<dbReference type="InterPro" id="IPR011333">
    <property type="entry name" value="SKP1/BTB/POZ_sf"/>
</dbReference>
<dbReference type="EMBL" id="JAIBSC010000202">
    <property type="protein sequence ID" value="KAH1893075.1"/>
    <property type="molecule type" value="Genomic_DNA"/>
</dbReference>
<gene>
    <name evidence="2" type="ORF">KXV57_003451</name>
</gene>
<feature type="compositionally biased region" description="Basic and acidic residues" evidence="1">
    <location>
        <begin position="34"/>
        <end position="49"/>
    </location>
</feature>
<dbReference type="AlphaFoldDB" id="A0A229XZZ9"/>
<feature type="compositionally biased region" description="Basic and acidic residues" evidence="1">
    <location>
        <begin position="60"/>
        <end position="71"/>
    </location>
</feature>
<dbReference type="Gene3D" id="3.30.710.10">
    <property type="entry name" value="Potassium Channel Kv1.1, Chain A"/>
    <property type="match status" value="1"/>
</dbReference>
<feature type="compositionally biased region" description="Pro residues" evidence="1">
    <location>
        <begin position="10"/>
        <end position="20"/>
    </location>
</feature>
<evidence type="ECO:0000313" key="2">
    <source>
        <dbReference type="EMBL" id="KAH1893075.1"/>
    </source>
</evidence>
<evidence type="ECO:0000256" key="1">
    <source>
        <dbReference type="SAM" id="MobiDB-lite"/>
    </source>
</evidence>
<dbReference type="PANTHER" id="PTHR37538:SF1">
    <property type="entry name" value="BTB DOMAIN-CONTAINING PROTEIN"/>
    <property type="match status" value="1"/>
</dbReference>
<organism evidence="2 3">
    <name type="scientific">Aspergillus fumigatus</name>
    <name type="common">Neosartorya fumigata</name>
    <dbReference type="NCBI Taxonomy" id="746128"/>
    <lineage>
        <taxon>Eukaryota</taxon>
        <taxon>Fungi</taxon>
        <taxon>Dikarya</taxon>
        <taxon>Ascomycota</taxon>
        <taxon>Pezizomycotina</taxon>
        <taxon>Eurotiomycetes</taxon>
        <taxon>Eurotiomycetidae</taxon>
        <taxon>Eurotiales</taxon>
        <taxon>Aspergillaceae</taxon>
        <taxon>Aspergillus</taxon>
        <taxon>Aspergillus subgen. Fumigati</taxon>
    </lineage>
</organism>
<accession>A0A229XZZ9</accession>
<name>A0A229XZZ9_ASPFM</name>
<comment type="caution">
    <text evidence="2">The sequence shown here is derived from an EMBL/GenBank/DDBJ whole genome shotgun (WGS) entry which is preliminary data.</text>
</comment>
<sequence length="328" mass="36063">MADSSDSVPEPVPEPVPTPVNAPHTEPLSEPIPEAEHDVTNSSAVEEHNVSNVPITGEEDATKPVSERAEDGSGPPATPREPVIVGYAQPDISPYEGKAVTVFIGCRGKFYTIPENLVNRAATLPCRHEVDGSAIVRLPDVDEDIGHTIMHYLYTGDYQTVKPSSISELRKRAMEYARSVFAYRAAVKYGLDGLAEHAKRYIEIFDKEVSINDIISLGRKAFPRISEEPWFSEYLTDRITASFEADEGIFQREQYFEVFGESVDFDKFIGKVMAQAYSSKISAIRRETEPCGGVNKKTMPNVGGEEIASSDCVVSVTQTSSTEGDLYS</sequence>
<reference evidence="2" key="1">
    <citation type="submission" date="2021-08" db="EMBL/GenBank/DDBJ databases">
        <title>Global Aspergillus fumigatus from environmental and clinical sources.</title>
        <authorList>
            <person name="Barber A."/>
            <person name="Sae-Ong T."/>
        </authorList>
    </citation>
    <scope>NUCLEOTIDE SEQUENCE</scope>
    <source>
        <strain evidence="2">NRZ-2016-071</strain>
    </source>
</reference>
<proteinExistence type="predicted"/>
<evidence type="ECO:0000313" key="3">
    <source>
        <dbReference type="Proteomes" id="UP000813423"/>
    </source>
</evidence>
<dbReference type="Proteomes" id="UP000813423">
    <property type="component" value="Unassembled WGS sequence"/>
</dbReference>